<name>A0A4R2NU63_RHOAD</name>
<reference evidence="7 8" key="1">
    <citation type="submission" date="2019-03" db="EMBL/GenBank/DDBJ databases">
        <title>Genomic Encyclopedia of Type Strains, Phase IV (KMG-IV): sequencing the most valuable type-strain genomes for metagenomic binning, comparative biology and taxonomic classification.</title>
        <authorList>
            <person name="Goeker M."/>
        </authorList>
    </citation>
    <scope>NUCLEOTIDE SEQUENCE [LARGE SCALE GENOMIC DNA]</scope>
    <source>
        <strain evidence="7 8">DSM 2781</strain>
    </source>
</reference>
<comment type="cofactor">
    <cofactor evidence="1">
        <name>FAD</name>
        <dbReference type="ChEBI" id="CHEBI:57692"/>
    </cofactor>
</comment>
<evidence type="ECO:0000256" key="5">
    <source>
        <dbReference type="ARBA" id="ARBA00023033"/>
    </source>
</evidence>
<dbReference type="InterPro" id="IPR002938">
    <property type="entry name" value="FAD-bd"/>
</dbReference>
<keyword evidence="4" id="KW-0560">Oxidoreductase</keyword>
<evidence type="ECO:0000256" key="4">
    <source>
        <dbReference type="ARBA" id="ARBA00023002"/>
    </source>
</evidence>
<accession>A0A4R2NU63</accession>
<sequence>MALTGRKITVLGAGISGLTVATILARRGAEVTVLERAEAIREVGAGLQISPNGVTVLEALGLGAELADIGVRGHEVALRDYRQGREVLRLDLSGAAGAYYFIHRADLVEMLARAARAAGVQIRFLHEITGLALEQDRAHLTTAQGAHLSAETLIGADGLHSVVRGVLNGRAAPSFTGQVAWRATVPANGRVDPVANVHMGPGRHLVHYPLRSGDLINIVAVEERRDWVDEGWNHDDQPANLRAAFADFGGEVPALLDRVTRVNLWGLFRHPVAPHWHKGCAAILGDAAHPTLPFLAQGANMALEDAWVLAAALESHDTPEAAFAAYQEERRPRTMRIVDAASRNARNYHLSGPLRIAAHAALRVGGALAPGGPLKRFDWLYAHDVAARHPLVAAPAP</sequence>
<dbReference type="EMBL" id="SLXL01000003">
    <property type="protein sequence ID" value="TCP25427.1"/>
    <property type="molecule type" value="Genomic_DNA"/>
</dbReference>
<evidence type="ECO:0000313" key="8">
    <source>
        <dbReference type="Proteomes" id="UP000295733"/>
    </source>
</evidence>
<dbReference type="SUPFAM" id="SSF51905">
    <property type="entry name" value="FAD/NAD(P)-binding domain"/>
    <property type="match status" value="1"/>
</dbReference>
<evidence type="ECO:0000256" key="3">
    <source>
        <dbReference type="ARBA" id="ARBA00022827"/>
    </source>
</evidence>
<proteinExistence type="predicted"/>
<evidence type="ECO:0000256" key="1">
    <source>
        <dbReference type="ARBA" id="ARBA00001974"/>
    </source>
</evidence>
<evidence type="ECO:0000259" key="6">
    <source>
        <dbReference type="Pfam" id="PF01494"/>
    </source>
</evidence>
<keyword evidence="3" id="KW-0274">FAD</keyword>
<dbReference type="SUPFAM" id="SSF54373">
    <property type="entry name" value="FAD-linked reductases, C-terminal domain"/>
    <property type="match status" value="1"/>
</dbReference>
<organism evidence="7 8">
    <name type="scientific">Rhodovulum adriaticum</name>
    <name type="common">Rhodopseudomonas adriatica</name>
    <dbReference type="NCBI Taxonomy" id="35804"/>
    <lineage>
        <taxon>Bacteria</taxon>
        <taxon>Pseudomonadati</taxon>
        <taxon>Pseudomonadota</taxon>
        <taxon>Alphaproteobacteria</taxon>
        <taxon>Rhodobacterales</taxon>
        <taxon>Paracoccaceae</taxon>
        <taxon>Rhodovulum</taxon>
    </lineage>
</organism>
<protein>
    <submittedName>
        <fullName evidence="7">Salicylate hydroxylase</fullName>
    </submittedName>
</protein>
<dbReference type="InterPro" id="IPR050493">
    <property type="entry name" value="FAD-dep_Monooxygenase_BioMet"/>
</dbReference>
<dbReference type="RefSeq" id="WP_132601427.1">
    <property type="nucleotide sequence ID" value="NZ_NRRP01000018.1"/>
</dbReference>
<keyword evidence="2" id="KW-0285">Flavoprotein</keyword>
<dbReference type="PRINTS" id="PR00420">
    <property type="entry name" value="RNGMNOXGNASE"/>
</dbReference>
<dbReference type="AlphaFoldDB" id="A0A4R2NU63"/>
<dbReference type="OrthoDB" id="4230779at2"/>
<dbReference type="Proteomes" id="UP000295733">
    <property type="component" value="Unassembled WGS sequence"/>
</dbReference>
<keyword evidence="8" id="KW-1185">Reference proteome</keyword>
<dbReference type="InterPro" id="IPR036188">
    <property type="entry name" value="FAD/NAD-bd_sf"/>
</dbReference>
<evidence type="ECO:0000256" key="2">
    <source>
        <dbReference type="ARBA" id="ARBA00022630"/>
    </source>
</evidence>
<evidence type="ECO:0000313" key="7">
    <source>
        <dbReference type="EMBL" id="TCP25427.1"/>
    </source>
</evidence>
<dbReference type="GO" id="GO:0071949">
    <property type="term" value="F:FAD binding"/>
    <property type="evidence" value="ECO:0007669"/>
    <property type="project" value="InterPro"/>
</dbReference>
<keyword evidence="5" id="KW-0503">Monooxygenase</keyword>
<gene>
    <name evidence="7" type="ORF">EV656_103178</name>
</gene>
<dbReference type="PANTHER" id="PTHR13789">
    <property type="entry name" value="MONOOXYGENASE"/>
    <property type="match status" value="1"/>
</dbReference>
<dbReference type="Pfam" id="PF01494">
    <property type="entry name" value="FAD_binding_3"/>
    <property type="match status" value="1"/>
</dbReference>
<comment type="caution">
    <text evidence="7">The sequence shown here is derived from an EMBL/GenBank/DDBJ whole genome shotgun (WGS) entry which is preliminary data.</text>
</comment>
<dbReference type="Gene3D" id="3.50.50.60">
    <property type="entry name" value="FAD/NAD(P)-binding domain"/>
    <property type="match status" value="1"/>
</dbReference>
<dbReference type="PANTHER" id="PTHR13789:SF318">
    <property type="entry name" value="GERANYLGERANYL DIPHOSPHATE REDUCTASE"/>
    <property type="match status" value="1"/>
</dbReference>
<dbReference type="GO" id="GO:0004497">
    <property type="term" value="F:monooxygenase activity"/>
    <property type="evidence" value="ECO:0007669"/>
    <property type="project" value="UniProtKB-KW"/>
</dbReference>
<feature type="domain" description="FAD-binding" evidence="6">
    <location>
        <begin position="8"/>
        <end position="340"/>
    </location>
</feature>